<sequence>MSSPAQNSTPVPRSMTYAAAASASASTSAAAAVPVTTPFAVTSPRNNNESVPVAGRATAPYCSPQAHGGEFQHPLGISRPFAQMAYTHRNTRRHAAAEPVAPVRRRPGSSASFSVPAGRPSTDRVNLSAMTGTAGPAVQIPAAQIPAAQIPAAQIPAAQIPAAQIPAAQVSATEQHQQAGGSFSGAIGVEREAGTLELTDVPQRRVLATTLAVVRSRVAGLVAKHPDSLDAWQINEFLKRVFPRGGQADTIHCSVLSAVETSYRYPVSDEDWKLWLKIVEHIPEAKVMEDALAVGHQAFDEVNSTFQHARHLAQHAGAPEQLLPALVQFYNLNKKFDVNFNGRGGDDRNQEP</sequence>
<protein>
    <submittedName>
        <fullName evidence="2">Uncharacterized protein</fullName>
    </submittedName>
</protein>
<dbReference type="AlphaFoldDB" id="A0AAN6LL93"/>
<gene>
    <name evidence="2" type="ORF">GRF29_1536g1270918</name>
</gene>
<reference evidence="2 3" key="1">
    <citation type="submission" date="2021-02" db="EMBL/GenBank/DDBJ databases">
        <title>Genome assembly of Pseudopithomyces chartarum.</title>
        <authorList>
            <person name="Jauregui R."/>
            <person name="Singh J."/>
            <person name="Voisey C."/>
        </authorList>
    </citation>
    <scope>NUCLEOTIDE SEQUENCE [LARGE SCALE GENOMIC DNA]</scope>
    <source>
        <strain evidence="2 3">AGR01</strain>
    </source>
</reference>
<evidence type="ECO:0000313" key="2">
    <source>
        <dbReference type="EMBL" id="KAK3197290.1"/>
    </source>
</evidence>
<organism evidence="2 3">
    <name type="scientific">Pseudopithomyces chartarum</name>
    <dbReference type="NCBI Taxonomy" id="1892770"/>
    <lineage>
        <taxon>Eukaryota</taxon>
        <taxon>Fungi</taxon>
        <taxon>Dikarya</taxon>
        <taxon>Ascomycota</taxon>
        <taxon>Pezizomycotina</taxon>
        <taxon>Dothideomycetes</taxon>
        <taxon>Pleosporomycetidae</taxon>
        <taxon>Pleosporales</taxon>
        <taxon>Massarineae</taxon>
        <taxon>Didymosphaeriaceae</taxon>
        <taxon>Pseudopithomyces</taxon>
    </lineage>
</organism>
<evidence type="ECO:0000313" key="3">
    <source>
        <dbReference type="Proteomes" id="UP001280581"/>
    </source>
</evidence>
<proteinExistence type="predicted"/>
<feature type="region of interest" description="Disordered" evidence="1">
    <location>
        <begin position="1"/>
        <end position="29"/>
    </location>
</feature>
<accession>A0AAN6LL93</accession>
<feature type="compositionally biased region" description="Polar residues" evidence="1">
    <location>
        <begin position="1"/>
        <end position="11"/>
    </location>
</feature>
<name>A0AAN6LL93_9PLEO</name>
<dbReference type="Proteomes" id="UP001280581">
    <property type="component" value="Unassembled WGS sequence"/>
</dbReference>
<feature type="region of interest" description="Disordered" evidence="1">
    <location>
        <begin position="93"/>
        <end position="123"/>
    </location>
</feature>
<evidence type="ECO:0000256" key="1">
    <source>
        <dbReference type="SAM" id="MobiDB-lite"/>
    </source>
</evidence>
<dbReference type="EMBL" id="WVTA01000021">
    <property type="protein sequence ID" value="KAK3197290.1"/>
    <property type="molecule type" value="Genomic_DNA"/>
</dbReference>
<comment type="caution">
    <text evidence="2">The sequence shown here is derived from an EMBL/GenBank/DDBJ whole genome shotgun (WGS) entry which is preliminary data.</text>
</comment>
<feature type="compositionally biased region" description="Low complexity" evidence="1">
    <location>
        <begin position="18"/>
        <end position="29"/>
    </location>
</feature>
<keyword evidence="3" id="KW-1185">Reference proteome</keyword>